<comment type="function">
    <text evidence="1">Fluoride channel required for the rapid expulsion of cytoplasmic fluoride.</text>
</comment>
<comment type="subcellular location">
    <subcellularLocation>
        <location evidence="2">Cell membrane</location>
        <topology evidence="2">Multi-pass membrane protein</topology>
    </subcellularLocation>
</comment>
<feature type="region of interest" description="Disordered" evidence="9">
    <location>
        <begin position="298"/>
        <end position="352"/>
    </location>
</feature>
<reference evidence="11 12" key="1">
    <citation type="journal article" date="2024" name="Nat. Commun.">
        <title>Phylogenomics reveals the evolutionary origins of lichenization in chlorophyte algae.</title>
        <authorList>
            <person name="Puginier C."/>
            <person name="Libourel C."/>
            <person name="Otte J."/>
            <person name="Skaloud P."/>
            <person name="Haon M."/>
            <person name="Grisel S."/>
            <person name="Petersen M."/>
            <person name="Berrin J.G."/>
            <person name="Delaux P.M."/>
            <person name="Dal Grande F."/>
            <person name="Keller J."/>
        </authorList>
    </citation>
    <scope>NUCLEOTIDE SEQUENCE [LARGE SCALE GENOMIC DNA]</scope>
    <source>
        <strain evidence="11 12">SAG 2145</strain>
    </source>
</reference>
<dbReference type="GO" id="GO:1903425">
    <property type="term" value="F:fluoride transmembrane transporter activity"/>
    <property type="evidence" value="ECO:0007669"/>
    <property type="project" value="TreeGrafter"/>
</dbReference>
<protein>
    <recommendedName>
        <fullName evidence="13">Fluoride ion transporter CrcB</fullName>
    </recommendedName>
</protein>
<comment type="catalytic activity">
    <reaction evidence="8">
        <text>fluoride(in) = fluoride(out)</text>
        <dbReference type="Rhea" id="RHEA:76159"/>
        <dbReference type="ChEBI" id="CHEBI:17051"/>
    </reaction>
    <physiologicalReaction direction="left-to-right" evidence="8">
        <dbReference type="Rhea" id="RHEA:76160"/>
    </physiologicalReaction>
</comment>
<feature type="transmembrane region" description="Helical" evidence="10">
    <location>
        <begin position="502"/>
        <end position="524"/>
    </location>
</feature>
<name>A0AAW1QVA6_9CHLO</name>
<dbReference type="PANTHER" id="PTHR28259:SF1">
    <property type="entry name" value="FLUORIDE EXPORT PROTEIN 1-RELATED"/>
    <property type="match status" value="1"/>
</dbReference>
<feature type="region of interest" description="Disordered" evidence="9">
    <location>
        <begin position="142"/>
        <end position="180"/>
    </location>
</feature>
<evidence type="ECO:0000313" key="11">
    <source>
        <dbReference type="EMBL" id="KAK9825248.1"/>
    </source>
</evidence>
<evidence type="ECO:0000256" key="9">
    <source>
        <dbReference type="SAM" id="MobiDB-lite"/>
    </source>
</evidence>
<keyword evidence="4 10" id="KW-0812">Transmembrane</keyword>
<evidence type="ECO:0000256" key="10">
    <source>
        <dbReference type="SAM" id="Phobius"/>
    </source>
</evidence>
<evidence type="ECO:0000256" key="6">
    <source>
        <dbReference type="ARBA" id="ARBA00023136"/>
    </source>
</evidence>
<evidence type="ECO:0000256" key="8">
    <source>
        <dbReference type="ARBA" id="ARBA00035585"/>
    </source>
</evidence>
<dbReference type="PANTHER" id="PTHR28259">
    <property type="entry name" value="FLUORIDE EXPORT PROTEIN 1-RELATED"/>
    <property type="match status" value="1"/>
</dbReference>
<evidence type="ECO:0000256" key="4">
    <source>
        <dbReference type="ARBA" id="ARBA00022692"/>
    </source>
</evidence>
<feature type="compositionally biased region" description="Basic and acidic residues" evidence="9">
    <location>
        <begin position="303"/>
        <end position="313"/>
    </location>
</feature>
<evidence type="ECO:0000256" key="5">
    <source>
        <dbReference type="ARBA" id="ARBA00022989"/>
    </source>
</evidence>
<evidence type="ECO:0000256" key="7">
    <source>
        <dbReference type="ARBA" id="ARBA00035120"/>
    </source>
</evidence>
<dbReference type="AlphaFoldDB" id="A0AAW1QVA6"/>
<feature type="transmembrane region" description="Helical" evidence="10">
    <location>
        <begin position="366"/>
        <end position="389"/>
    </location>
</feature>
<evidence type="ECO:0000256" key="2">
    <source>
        <dbReference type="ARBA" id="ARBA00004651"/>
    </source>
</evidence>
<comment type="caution">
    <text evidence="11">The sequence shown here is derived from an EMBL/GenBank/DDBJ whole genome shotgun (WGS) entry which is preliminary data.</text>
</comment>
<sequence length="528" mass="57913">MSGGTASTHYSSYFSDLVPNMLGCFMIGLLSNHQAIGIKTSKPLACLSRKHVFQQLSSLHVGLRVSGQWAEAVWGWVIGTELAMVSLVFGEQMAQYCHKWFSKEEPVGQGARLNETLEPITGLEDQDKAYGHHGRQPVHVDPEAVKAHPPGHSLEPITGLEDQTGAYANPDRQQHQPEPKFHQLRGKLKSYPKDDDPRLPTSDSFHRLADAAEAVRQPEGHSMETQSNDAAGNKQQAEAGHAAGRSHLNDAHMQDRDPLTTTQSDIMDSHAALFSSNKPSSSHMYDMLHEQPQIAAVPQHTVQEQKQEQEQKSLHLQNGEQQQSREARKLDDPGQADGDRQAQPGCESQPQTGIISRFPMTISSEAFWNSAALMLATAITALFVVLTVIDAGEHHEGRRGQWLAVLFAPAGAILRWQLSKLNGRMPQPLTFFPAGTFAANMLACACDFAVQSAIVARQPLSYWPSLVTTALKNGFMGSLSTVSTFATELRVLFKTVPDTLHAYIYLMSTILGGVALGIAIYGWADWQS</sequence>
<feature type="compositionally biased region" description="Basic and acidic residues" evidence="9">
    <location>
        <begin position="247"/>
        <end position="258"/>
    </location>
</feature>
<dbReference type="EMBL" id="JALJOS010000025">
    <property type="protein sequence ID" value="KAK9825248.1"/>
    <property type="molecule type" value="Genomic_DNA"/>
</dbReference>
<evidence type="ECO:0008006" key="13">
    <source>
        <dbReference type="Google" id="ProtNLM"/>
    </source>
</evidence>
<keyword evidence="5 10" id="KW-1133">Transmembrane helix</keyword>
<proteinExistence type="inferred from homology"/>
<keyword evidence="6 10" id="KW-0472">Membrane</keyword>
<organism evidence="11 12">
    <name type="scientific">Apatococcus lobatus</name>
    <dbReference type="NCBI Taxonomy" id="904363"/>
    <lineage>
        <taxon>Eukaryota</taxon>
        <taxon>Viridiplantae</taxon>
        <taxon>Chlorophyta</taxon>
        <taxon>core chlorophytes</taxon>
        <taxon>Trebouxiophyceae</taxon>
        <taxon>Chlorellales</taxon>
        <taxon>Chlorellaceae</taxon>
        <taxon>Apatococcus</taxon>
    </lineage>
</organism>
<feature type="transmembrane region" description="Helical" evidence="10">
    <location>
        <begin position="430"/>
        <end position="450"/>
    </location>
</feature>
<dbReference type="Proteomes" id="UP001438707">
    <property type="component" value="Unassembled WGS sequence"/>
</dbReference>
<dbReference type="InterPro" id="IPR003691">
    <property type="entry name" value="FluC"/>
</dbReference>
<accession>A0AAW1QVA6</accession>
<keyword evidence="3" id="KW-1003">Cell membrane</keyword>
<gene>
    <name evidence="11" type="ORF">WJX74_003303</name>
</gene>
<dbReference type="GO" id="GO:0005886">
    <property type="term" value="C:plasma membrane"/>
    <property type="evidence" value="ECO:0007669"/>
    <property type="project" value="UniProtKB-SubCell"/>
</dbReference>
<comment type="similarity">
    <text evidence="7">Belongs to the fluoride channel Fluc/FEX (TC 1.A.43) family.</text>
</comment>
<feature type="compositionally biased region" description="Basic and acidic residues" evidence="9">
    <location>
        <begin position="323"/>
        <end position="340"/>
    </location>
</feature>
<evidence type="ECO:0000256" key="3">
    <source>
        <dbReference type="ARBA" id="ARBA00022475"/>
    </source>
</evidence>
<feature type="compositionally biased region" description="Polar residues" evidence="9">
    <location>
        <begin position="223"/>
        <end position="236"/>
    </location>
</feature>
<feature type="region of interest" description="Disordered" evidence="9">
    <location>
        <begin position="214"/>
        <end position="261"/>
    </location>
</feature>
<evidence type="ECO:0000313" key="12">
    <source>
        <dbReference type="Proteomes" id="UP001438707"/>
    </source>
</evidence>
<keyword evidence="12" id="KW-1185">Reference proteome</keyword>
<dbReference type="Pfam" id="PF02537">
    <property type="entry name" value="CRCB"/>
    <property type="match status" value="1"/>
</dbReference>
<feature type="transmembrane region" description="Helical" evidence="10">
    <location>
        <begin position="401"/>
        <end position="418"/>
    </location>
</feature>
<evidence type="ECO:0000256" key="1">
    <source>
        <dbReference type="ARBA" id="ARBA00002598"/>
    </source>
</evidence>